<dbReference type="GO" id="GO:0009279">
    <property type="term" value="C:cell outer membrane"/>
    <property type="evidence" value="ECO:0007669"/>
    <property type="project" value="UniProtKB-SubCell"/>
</dbReference>
<comment type="similarity">
    <text evidence="2">Belongs to the SusD family.</text>
</comment>
<dbReference type="EMBL" id="JAPDPJ010000020">
    <property type="protein sequence ID" value="MCW3786884.1"/>
    <property type="molecule type" value="Genomic_DNA"/>
</dbReference>
<dbReference type="InterPro" id="IPR033985">
    <property type="entry name" value="SusD-like_N"/>
</dbReference>
<name>A0AAE3M4D7_9BACT</name>
<dbReference type="AlphaFoldDB" id="A0AAE3M4D7"/>
<gene>
    <name evidence="9" type="ORF">OM075_10425</name>
</gene>
<evidence type="ECO:0000259" key="7">
    <source>
        <dbReference type="Pfam" id="PF07980"/>
    </source>
</evidence>
<comment type="caution">
    <text evidence="9">The sequence shown here is derived from an EMBL/GenBank/DDBJ whole genome shotgun (WGS) entry which is preliminary data.</text>
</comment>
<protein>
    <submittedName>
        <fullName evidence="9">RagB/SusD family nutrient uptake outer membrane protein</fullName>
    </submittedName>
</protein>
<feature type="chain" id="PRO_5042116223" evidence="6">
    <location>
        <begin position="21"/>
        <end position="499"/>
    </location>
</feature>
<dbReference type="InterPro" id="IPR011990">
    <property type="entry name" value="TPR-like_helical_dom_sf"/>
</dbReference>
<feature type="domain" description="RagB/SusD" evidence="7">
    <location>
        <begin position="360"/>
        <end position="499"/>
    </location>
</feature>
<evidence type="ECO:0000256" key="3">
    <source>
        <dbReference type="ARBA" id="ARBA00022729"/>
    </source>
</evidence>
<proteinExistence type="inferred from homology"/>
<dbReference type="Gene3D" id="1.25.40.390">
    <property type="match status" value="1"/>
</dbReference>
<keyword evidence="10" id="KW-1185">Reference proteome</keyword>
<dbReference type="PROSITE" id="PS51257">
    <property type="entry name" value="PROKAR_LIPOPROTEIN"/>
    <property type="match status" value="1"/>
</dbReference>
<dbReference type="Pfam" id="PF14322">
    <property type="entry name" value="SusD-like_3"/>
    <property type="match status" value="1"/>
</dbReference>
<evidence type="ECO:0000256" key="1">
    <source>
        <dbReference type="ARBA" id="ARBA00004442"/>
    </source>
</evidence>
<keyword evidence="5" id="KW-0998">Cell outer membrane</keyword>
<dbReference type="RefSeq" id="WP_301190448.1">
    <property type="nucleotide sequence ID" value="NZ_JAPDPJ010000020.1"/>
</dbReference>
<feature type="domain" description="SusD-like N-terminal" evidence="8">
    <location>
        <begin position="38"/>
        <end position="217"/>
    </location>
</feature>
<evidence type="ECO:0000259" key="8">
    <source>
        <dbReference type="Pfam" id="PF14322"/>
    </source>
</evidence>
<sequence length="499" mass="55742">MKKILSILLGVILIGLSACDDELYQAPIDNQNADSFYQNEEQFEQAINGMYNSLLTFSTHQFFLSEIRSDNVFAPGTGVRLWNPINNFANTLETNDYIEDCWNDYFRGIYLANSILDKISESIISDNTTYNRMVGEARFVRGFLYFQLIKTFGKVPLMDHVINPSEALVLDRADIADVYELVVSDLQFAASNLADSYSVPGKVTSWAAKAMLAKVYLTQSGPDYGIDGPGLGLNKYSDALSLLNDIINNGPYSWVNDYASIFAYNNENNPDIIFDLQAIDTGSTSESGVGTILPTLMYLESWARLNLSFAGGVPNDGSGCDPSADLLASFEDGDLRDDFSILMSYVDENNNPVDNPQFVKFLDVNYAPATRFNWPVNFPIIRYTDVLMMKAEALIQTSGSQTDIDGIVNQVRSRAGLGEISNVNLDMLLAERRKEFMAEGLRWDDLVRTGKVIDVMNAWIAQEDDGDNVSPVIANYIIYPIPYSQMEVKQDLYEQNPGY</sequence>
<evidence type="ECO:0000256" key="5">
    <source>
        <dbReference type="ARBA" id="ARBA00023237"/>
    </source>
</evidence>
<organism evidence="9 10">
    <name type="scientific">Plebeiibacterium sediminum</name>
    <dbReference type="NCBI Taxonomy" id="2992112"/>
    <lineage>
        <taxon>Bacteria</taxon>
        <taxon>Pseudomonadati</taxon>
        <taxon>Bacteroidota</taxon>
        <taxon>Bacteroidia</taxon>
        <taxon>Marinilabiliales</taxon>
        <taxon>Marinilabiliaceae</taxon>
        <taxon>Plebeiibacterium</taxon>
    </lineage>
</organism>
<evidence type="ECO:0000313" key="10">
    <source>
        <dbReference type="Proteomes" id="UP001209229"/>
    </source>
</evidence>
<reference evidence="9" key="1">
    <citation type="submission" date="2022-10" db="EMBL/GenBank/DDBJ databases">
        <authorList>
            <person name="Yu W.X."/>
        </authorList>
    </citation>
    <scope>NUCLEOTIDE SEQUENCE</scope>
    <source>
        <strain evidence="9">AAT</strain>
    </source>
</reference>
<keyword evidence="4" id="KW-0472">Membrane</keyword>
<accession>A0AAE3M4D7</accession>
<evidence type="ECO:0000256" key="4">
    <source>
        <dbReference type="ARBA" id="ARBA00023136"/>
    </source>
</evidence>
<evidence type="ECO:0000256" key="6">
    <source>
        <dbReference type="SAM" id="SignalP"/>
    </source>
</evidence>
<evidence type="ECO:0000256" key="2">
    <source>
        <dbReference type="ARBA" id="ARBA00006275"/>
    </source>
</evidence>
<dbReference type="SUPFAM" id="SSF48452">
    <property type="entry name" value="TPR-like"/>
    <property type="match status" value="1"/>
</dbReference>
<dbReference type="Proteomes" id="UP001209229">
    <property type="component" value="Unassembled WGS sequence"/>
</dbReference>
<dbReference type="InterPro" id="IPR012944">
    <property type="entry name" value="SusD_RagB_dom"/>
</dbReference>
<dbReference type="CDD" id="cd08977">
    <property type="entry name" value="SusD"/>
    <property type="match status" value="1"/>
</dbReference>
<comment type="subcellular location">
    <subcellularLocation>
        <location evidence="1">Cell outer membrane</location>
    </subcellularLocation>
</comment>
<feature type="signal peptide" evidence="6">
    <location>
        <begin position="1"/>
        <end position="20"/>
    </location>
</feature>
<evidence type="ECO:0000313" key="9">
    <source>
        <dbReference type="EMBL" id="MCW3786884.1"/>
    </source>
</evidence>
<dbReference type="Pfam" id="PF07980">
    <property type="entry name" value="SusD_RagB"/>
    <property type="match status" value="1"/>
</dbReference>
<keyword evidence="3 6" id="KW-0732">Signal</keyword>